<feature type="transmembrane region" description="Helical" evidence="1">
    <location>
        <begin position="45"/>
        <end position="73"/>
    </location>
</feature>
<name>A0ABW3KML4_9FLAO</name>
<comment type="caution">
    <text evidence="2">The sequence shown here is derived from an EMBL/GenBank/DDBJ whole genome shotgun (WGS) entry which is preliminary data.</text>
</comment>
<dbReference type="Proteomes" id="UP001597086">
    <property type="component" value="Unassembled WGS sequence"/>
</dbReference>
<evidence type="ECO:0000313" key="3">
    <source>
        <dbReference type="Proteomes" id="UP001597086"/>
    </source>
</evidence>
<evidence type="ECO:0000256" key="1">
    <source>
        <dbReference type="SAM" id="Phobius"/>
    </source>
</evidence>
<gene>
    <name evidence="2" type="ORF">ACFQ13_03875</name>
</gene>
<keyword evidence="1" id="KW-0472">Membrane</keyword>
<accession>A0ABW3KML4</accession>
<proteinExistence type="predicted"/>
<reference evidence="3" key="1">
    <citation type="journal article" date="2019" name="Int. J. Syst. Evol. Microbiol.">
        <title>The Global Catalogue of Microorganisms (GCM) 10K type strain sequencing project: providing services to taxonomists for standard genome sequencing and annotation.</title>
        <authorList>
            <consortium name="The Broad Institute Genomics Platform"/>
            <consortium name="The Broad Institute Genome Sequencing Center for Infectious Disease"/>
            <person name="Wu L."/>
            <person name="Ma J."/>
        </authorList>
    </citation>
    <scope>NUCLEOTIDE SEQUENCE [LARGE SCALE GENOMIC DNA]</scope>
    <source>
        <strain evidence="3">CCUG 56098</strain>
    </source>
</reference>
<dbReference type="EMBL" id="JBHTKM010000017">
    <property type="protein sequence ID" value="MFD1015052.1"/>
    <property type="molecule type" value="Genomic_DNA"/>
</dbReference>
<protein>
    <submittedName>
        <fullName evidence="2">Uncharacterized protein</fullName>
    </submittedName>
</protein>
<sequence length="129" mass="14865">MNNISELKEEKKKLLRNLKIKSIAIKKSFFFANHYSYLDQSGKQILLLVSTFIIGIMLSALLGFTGFFVPYFAWVGYDIYRMEDLVSKYNAPINQKLTEVNNLIDEHMKVKSAIENTVVFLGKFNKKAS</sequence>
<dbReference type="RefSeq" id="WP_386114215.1">
    <property type="nucleotide sequence ID" value="NZ_JBHTKM010000017.1"/>
</dbReference>
<organism evidence="2 3">
    <name type="scientific">Winogradskyella rapida</name>
    <dbReference type="NCBI Taxonomy" id="549701"/>
    <lineage>
        <taxon>Bacteria</taxon>
        <taxon>Pseudomonadati</taxon>
        <taxon>Bacteroidota</taxon>
        <taxon>Flavobacteriia</taxon>
        <taxon>Flavobacteriales</taxon>
        <taxon>Flavobacteriaceae</taxon>
        <taxon>Winogradskyella</taxon>
    </lineage>
</organism>
<evidence type="ECO:0000313" key="2">
    <source>
        <dbReference type="EMBL" id="MFD1015052.1"/>
    </source>
</evidence>
<keyword evidence="1" id="KW-0812">Transmembrane</keyword>
<keyword evidence="3" id="KW-1185">Reference proteome</keyword>
<keyword evidence="1" id="KW-1133">Transmembrane helix</keyword>